<comment type="caution">
    <text evidence="1">The sequence shown here is derived from an EMBL/GenBank/DDBJ whole genome shotgun (WGS) entry which is preliminary data.</text>
</comment>
<evidence type="ECO:0000313" key="2">
    <source>
        <dbReference type="Proteomes" id="UP000234661"/>
    </source>
</evidence>
<evidence type="ECO:0000313" key="1">
    <source>
        <dbReference type="EMBL" id="PLM43616.1"/>
    </source>
</evidence>
<dbReference type="Proteomes" id="UP000234661">
    <property type="component" value="Unassembled WGS sequence"/>
</dbReference>
<gene>
    <name evidence="1" type="ORF">CWM85_38370</name>
</gene>
<dbReference type="AlphaFoldDB" id="A0A2J4XYK5"/>
<proteinExistence type="predicted"/>
<name>A0A2J4XYK5_9ENTR</name>
<protein>
    <submittedName>
        <fullName evidence="1">Uncharacterized protein</fullName>
    </submittedName>
</protein>
<accession>A0A2J4XYK5</accession>
<reference evidence="1 2" key="1">
    <citation type="submission" date="2017-11" db="EMBL/GenBank/DDBJ databases">
        <authorList>
            <person name="Han C.G."/>
        </authorList>
    </citation>
    <scope>NUCLEOTIDE SEQUENCE [LARGE SCALE GENOMIC DNA]</scope>
    <source>
        <strain evidence="1 2">A2</strain>
    </source>
</reference>
<dbReference type="EMBL" id="PIET01002267">
    <property type="protein sequence ID" value="PLM43616.1"/>
    <property type="molecule type" value="Genomic_DNA"/>
</dbReference>
<reference evidence="1 2" key="2">
    <citation type="submission" date="2018-01" db="EMBL/GenBank/DDBJ databases">
        <title>Genomic study of Klebsiella pneumoniae.</title>
        <authorList>
            <person name="Yang Y."/>
            <person name="Bicalho R."/>
        </authorList>
    </citation>
    <scope>NUCLEOTIDE SEQUENCE [LARGE SCALE GENOMIC DNA]</scope>
    <source>
        <strain evidence="1 2">A2</strain>
    </source>
</reference>
<sequence>MPIIAATRQHAFIHLLTMTTPFYALILHKNTHCQHGMQPETFPTVNYLPFSFVYRRISRWPDAIH</sequence>
<organism evidence="1 2">
    <name type="scientific">Klebsiella michiganensis</name>
    <dbReference type="NCBI Taxonomy" id="1134687"/>
    <lineage>
        <taxon>Bacteria</taxon>
        <taxon>Pseudomonadati</taxon>
        <taxon>Pseudomonadota</taxon>
        <taxon>Gammaproteobacteria</taxon>
        <taxon>Enterobacterales</taxon>
        <taxon>Enterobacteriaceae</taxon>
        <taxon>Klebsiella/Raoultella group</taxon>
        <taxon>Klebsiella</taxon>
    </lineage>
</organism>